<dbReference type="EMBL" id="KZ857379">
    <property type="protein sequence ID" value="RDX57365.1"/>
    <property type="molecule type" value="Genomic_DNA"/>
</dbReference>
<evidence type="ECO:0000256" key="6">
    <source>
        <dbReference type="RuleBase" id="RU366034"/>
    </source>
</evidence>
<keyword evidence="3 6" id="KW-0479">Metal-binding</keyword>
<keyword evidence="4 6" id="KW-0460">Magnesium</keyword>
<name>A0A371DXU3_9APHY</name>
<dbReference type="PANTHER" id="PTHR35201:SF4">
    <property type="entry name" value="BETA-PINACENE SYNTHASE-RELATED"/>
    <property type="match status" value="1"/>
</dbReference>
<dbReference type="OrthoDB" id="2861623at2759"/>
<dbReference type="SFLD" id="SFLDG01020">
    <property type="entry name" value="Terpene_Cyclase_Like_2"/>
    <property type="match status" value="1"/>
</dbReference>
<comment type="cofactor">
    <cofactor evidence="1 6">
        <name>Mg(2+)</name>
        <dbReference type="ChEBI" id="CHEBI:18420"/>
    </cofactor>
</comment>
<reference evidence="7 8" key="1">
    <citation type="journal article" date="2018" name="Biotechnol. Biofuels">
        <title>Integrative visual omics of the white-rot fungus Polyporus brumalis exposes the biotechnological potential of its oxidative enzymes for delignifying raw plant biomass.</title>
        <authorList>
            <person name="Miyauchi S."/>
            <person name="Rancon A."/>
            <person name="Drula E."/>
            <person name="Hage H."/>
            <person name="Chaduli D."/>
            <person name="Favel A."/>
            <person name="Grisel S."/>
            <person name="Henrissat B."/>
            <person name="Herpoel-Gimbert I."/>
            <person name="Ruiz-Duenas F.J."/>
            <person name="Chevret D."/>
            <person name="Hainaut M."/>
            <person name="Lin J."/>
            <person name="Wang M."/>
            <person name="Pangilinan J."/>
            <person name="Lipzen A."/>
            <person name="Lesage-Meessen L."/>
            <person name="Navarro D."/>
            <person name="Riley R."/>
            <person name="Grigoriev I.V."/>
            <person name="Zhou S."/>
            <person name="Raouche S."/>
            <person name="Rosso M.N."/>
        </authorList>
    </citation>
    <scope>NUCLEOTIDE SEQUENCE [LARGE SCALE GENOMIC DNA]</scope>
    <source>
        <strain evidence="7 8">BRFM 1820</strain>
    </source>
</reference>
<evidence type="ECO:0000256" key="3">
    <source>
        <dbReference type="ARBA" id="ARBA00022723"/>
    </source>
</evidence>
<dbReference type="Gene3D" id="1.10.600.10">
    <property type="entry name" value="Farnesyl Diphosphate Synthase"/>
    <property type="match status" value="1"/>
</dbReference>
<dbReference type="SFLD" id="SFLDS00005">
    <property type="entry name" value="Isoprenoid_Synthase_Type_I"/>
    <property type="match status" value="1"/>
</dbReference>
<dbReference type="GO" id="GO:0010333">
    <property type="term" value="F:terpene synthase activity"/>
    <property type="evidence" value="ECO:0007669"/>
    <property type="project" value="InterPro"/>
</dbReference>
<dbReference type="AlphaFoldDB" id="A0A371DXU3"/>
<protein>
    <recommendedName>
        <fullName evidence="6">Terpene synthase</fullName>
        <ecNumber evidence="6">4.2.3.-</ecNumber>
    </recommendedName>
</protein>
<evidence type="ECO:0000256" key="5">
    <source>
        <dbReference type="ARBA" id="ARBA00023239"/>
    </source>
</evidence>
<dbReference type="STRING" id="139420.A0A371DXU3"/>
<evidence type="ECO:0000313" key="8">
    <source>
        <dbReference type="Proteomes" id="UP000256964"/>
    </source>
</evidence>
<keyword evidence="8" id="KW-1185">Reference proteome</keyword>
<evidence type="ECO:0000256" key="4">
    <source>
        <dbReference type="ARBA" id="ARBA00022842"/>
    </source>
</evidence>
<comment type="similarity">
    <text evidence="2 6">Belongs to the terpene synthase family.</text>
</comment>
<dbReference type="SUPFAM" id="SSF48576">
    <property type="entry name" value="Terpenoid synthases"/>
    <property type="match status" value="1"/>
</dbReference>
<dbReference type="Pfam" id="PF19086">
    <property type="entry name" value="Terpene_syn_C_2"/>
    <property type="match status" value="1"/>
</dbReference>
<dbReference type="InterPro" id="IPR034686">
    <property type="entry name" value="Terpene_cyclase-like_2"/>
</dbReference>
<proteinExistence type="inferred from homology"/>
<dbReference type="EC" id="4.2.3.-" evidence="6"/>
<dbReference type="GO" id="GO:0008299">
    <property type="term" value="P:isoprenoid biosynthetic process"/>
    <property type="evidence" value="ECO:0007669"/>
    <property type="project" value="UniProtKB-ARBA"/>
</dbReference>
<evidence type="ECO:0000313" key="7">
    <source>
        <dbReference type="EMBL" id="RDX57365.1"/>
    </source>
</evidence>
<dbReference type="GO" id="GO:0046872">
    <property type="term" value="F:metal ion binding"/>
    <property type="evidence" value="ECO:0007669"/>
    <property type="project" value="UniProtKB-KW"/>
</dbReference>
<evidence type="ECO:0000256" key="1">
    <source>
        <dbReference type="ARBA" id="ARBA00001946"/>
    </source>
</evidence>
<gene>
    <name evidence="7" type="ORF">OH76DRAFT_33594</name>
</gene>
<dbReference type="Proteomes" id="UP000256964">
    <property type="component" value="Unassembled WGS sequence"/>
</dbReference>
<evidence type="ECO:0000256" key="2">
    <source>
        <dbReference type="ARBA" id="ARBA00006333"/>
    </source>
</evidence>
<organism evidence="7 8">
    <name type="scientific">Lentinus brumalis</name>
    <dbReference type="NCBI Taxonomy" id="2498619"/>
    <lineage>
        <taxon>Eukaryota</taxon>
        <taxon>Fungi</taxon>
        <taxon>Dikarya</taxon>
        <taxon>Basidiomycota</taxon>
        <taxon>Agaricomycotina</taxon>
        <taxon>Agaricomycetes</taxon>
        <taxon>Polyporales</taxon>
        <taxon>Polyporaceae</taxon>
        <taxon>Lentinus</taxon>
    </lineage>
</organism>
<dbReference type="InterPro" id="IPR008949">
    <property type="entry name" value="Isoprenoid_synthase_dom_sf"/>
</dbReference>
<keyword evidence="5 6" id="KW-0456">Lyase</keyword>
<sequence length="346" mass="39339">MAVVPANPVISTDSEGVILKFPDFISPIPYPLRCHAQEHEVSRESEQWLLSMANFSQKQAKKFLTLNAGLLSGMCYIDCTFDELRVCTDFMNFLFTLDDWTDEFDTTGTRGLAECVLNTLYWPHSYSSDTAAHRLTKSFWVRMQETAGPGCQQRLMSTLDTYFQAIMQQAADRGSHNIPELEEYILLRRDTSGCKTGFAFIEYAANIDLPDDVIEHPIIKALSDATNDLVSWANDVLSYNAEQARGDTHNLVCVLMAQNGVDRQGAIEQAGELWEKTLNWFFECRKVVPSWGPEIDRQVALYIQGLEDWIIANAEWSFETERYFGKEGHIVKKTRQIALLPQRVPA</sequence>
<accession>A0A371DXU3</accession>
<dbReference type="PANTHER" id="PTHR35201">
    <property type="entry name" value="TERPENE SYNTHASE"/>
    <property type="match status" value="1"/>
</dbReference>